<feature type="non-terminal residue" evidence="2">
    <location>
        <position position="202"/>
    </location>
</feature>
<gene>
    <name evidence="2" type="primary">ORF166529</name>
</gene>
<dbReference type="AlphaFoldDB" id="A0A0B7B9C9"/>
<proteinExistence type="predicted"/>
<dbReference type="EMBL" id="HACG01041830">
    <property type="protein sequence ID" value="CEK88695.1"/>
    <property type="molecule type" value="Transcribed_RNA"/>
</dbReference>
<feature type="region of interest" description="Disordered" evidence="1">
    <location>
        <begin position="1"/>
        <end position="32"/>
    </location>
</feature>
<accession>A0A0B7B9C9</accession>
<reference evidence="2" key="1">
    <citation type="submission" date="2014-12" db="EMBL/GenBank/DDBJ databases">
        <title>Insight into the proteome of Arion vulgaris.</title>
        <authorList>
            <person name="Aradska J."/>
            <person name="Bulat T."/>
            <person name="Smidak R."/>
            <person name="Sarate P."/>
            <person name="Gangsoo J."/>
            <person name="Sialana F."/>
            <person name="Bilban M."/>
            <person name="Lubec G."/>
        </authorList>
    </citation>
    <scope>NUCLEOTIDE SEQUENCE</scope>
    <source>
        <tissue evidence="2">Skin</tissue>
    </source>
</reference>
<sequence>MNMIRHGIFPETNSENENVQEMPNTNEQHNNNNQDVINRETDKLNNNNNTFQVLHTVLNPTPSYLNLVSTTQHSTISSSVPGFQLPLSDMSLDSVRFTESELRPSSSIIVLPTEHSRIIHTNGADLNVQALQTSYTDFPETVVSEMFSSHLSNTEVKINNIEVTTSTIQQLSVSWFTTNIQEISTLSSTTPLYETTPATSTQ</sequence>
<feature type="compositionally biased region" description="Polar residues" evidence="1">
    <location>
        <begin position="11"/>
        <end position="23"/>
    </location>
</feature>
<organism evidence="2">
    <name type="scientific">Arion vulgaris</name>
    <dbReference type="NCBI Taxonomy" id="1028688"/>
    <lineage>
        <taxon>Eukaryota</taxon>
        <taxon>Metazoa</taxon>
        <taxon>Spiralia</taxon>
        <taxon>Lophotrochozoa</taxon>
        <taxon>Mollusca</taxon>
        <taxon>Gastropoda</taxon>
        <taxon>Heterobranchia</taxon>
        <taxon>Euthyneura</taxon>
        <taxon>Panpulmonata</taxon>
        <taxon>Eupulmonata</taxon>
        <taxon>Stylommatophora</taxon>
        <taxon>Helicina</taxon>
        <taxon>Arionoidea</taxon>
        <taxon>Arionidae</taxon>
        <taxon>Arion</taxon>
    </lineage>
</organism>
<name>A0A0B7B9C9_9EUPU</name>
<evidence type="ECO:0000256" key="1">
    <source>
        <dbReference type="SAM" id="MobiDB-lite"/>
    </source>
</evidence>
<protein>
    <submittedName>
        <fullName evidence="2">Uncharacterized protein</fullName>
    </submittedName>
</protein>
<evidence type="ECO:0000313" key="2">
    <source>
        <dbReference type="EMBL" id="CEK88695.1"/>
    </source>
</evidence>